<organism evidence="8 9">
    <name type="scientific">Pannus brasiliensis CCIBt3594</name>
    <dbReference type="NCBI Taxonomy" id="1427578"/>
    <lineage>
        <taxon>Bacteria</taxon>
        <taxon>Bacillati</taxon>
        <taxon>Cyanobacteriota</taxon>
        <taxon>Cyanophyceae</taxon>
        <taxon>Oscillatoriophycideae</taxon>
        <taxon>Chroococcales</taxon>
        <taxon>Microcystaceae</taxon>
        <taxon>Pannus</taxon>
    </lineage>
</organism>
<name>A0AAW9QY66_9CHRO</name>
<evidence type="ECO:0000256" key="3">
    <source>
        <dbReference type="ARBA" id="ARBA00021980"/>
    </source>
</evidence>
<gene>
    <name evidence="8" type="ORF">V0288_16545</name>
</gene>
<dbReference type="Gene3D" id="3.40.50.1580">
    <property type="entry name" value="Nucleoside phosphorylase domain"/>
    <property type="match status" value="1"/>
</dbReference>
<comment type="caution">
    <text evidence="8">The sequence shown here is derived from an EMBL/GenBank/DDBJ whole genome shotgun (WGS) entry which is preliminary data.</text>
</comment>
<evidence type="ECO:0000259" key="7">
    <source>
        <dbReference type="Pfam" id="PF01048"/>
    </source>
</evidence>
<protein>
    <recommendedName>
        <fullName evidence="3">Uridine phosphorylase</fullName>
        <ecNumber evidence="2">2.4.2.3</ecNumber>
    </recommendedName>
</protein>
<comment type="catalytic activity">
    <reaction evidence="6">
        <text>uridine + phosphate = alpha-D-ribose 1-phosphate + uracil</text>
        <dbReference type="Rhea" id="RHEA:24388"/>
        <dbReference type="ChEBI" id="CHEBI:16704"/>
        <dbReference type="ChEBI" id="CHEBI:17568"/>
        <dbReference type="ChEBI" id="CHEBI:43474"/>
        <dbReference type="ChEBI" id="CHEBI:57720"/>
        <dbReference type="EC" id="2.4.2.3"/>
    </reaction>
</comment>
<evidence type="ECO:0000256" key="4">
    <source>
        <dbReference type="ARBA" id="ARBA00022676"/>
    </source>
</evidence>
<dbReference type="PANTHER" id="PTHR43691">
    <property type="entry name" value="URIDINE PHOSPHORYLASE"/>
    <property type="match status" value="1"/>
</dbReference>
<evidence type="ECO:0000313" key="8">
    <source>
        <dbReference type="EMBL" id="MEG3438738.1"/>
    </source>
</evidence>
<sequence length="265" mass="28612">MNPFAKPYHINFSRADLGTSPPAIALLSGEPERSARIARDYLQNSRQLSDYRGLNSYIGYLDSTPILVATSGMGAPSLSIAVNELVQVGIEKIVRIGTCGSIQARVRVGDVVISTGALCRQGAANDIAPVEYPAVADPFLTVALAGAARDLGIEYHLGITASVDTFYEGQERTESSANPHLPRWLQGITEEYRRLNILNYEMEAGTLLKMAGVYSFTAACICGVVARRTENEAIEVEKKGEAIERAIEVALHAIRTLSAREIGNT</sequence>
<evidence type="ECO:0000313" key="9">
    <source>
        <dbReference type="Proteomes" id="UP001328733"/>
    </source>
</evidence>
<feature type="domain" description="Nucleoside phosphorylase" evidence="7">
    <location>
        <begin position="24"/>
        <end position="251"/>
    </location>
</feature>
<dbReference type="RefSeq" id="WP_332866223.1">
    <property type="nucleotide sequence ID" value="NZ_JBAFSM010000034.1"/>
</dbReference>
<keyword evidence="9" id="KW-1185">Reference proteome</keyword>
<dbReference type="GO" id="GO:0009164">
    <property type="term" value="P:nucleoside catabolic process"/>
    <property type="evidence" value="ECO:0007669"/>
    <property type="project" value="UniProtKB-ARBA"/>
</dbReference>
<dbReference type="InterPro" id="IPR035994">
    <property type="entry name" value="Nucleoside_phosphorylase_sf"/>
</dbReference>
<accession>A0AAW9QY66</accession>
<dbReference type="InterPro" id="IPR018016">
    <property type="entry name" value="Nucleoside_phosphorylase_CS"/>
</dbReference>
<keyword evidence="5" id="KW-0808">Transferase</keyword>
<proteinExistence type="inferred from homology"/>
<dbReference type="GO" id="GO:0005829">
    <property type="term" value="C:cytosol"/>
    <property type="evidence" value="ECO:0007669"/>
    <property type="project" value="TreeGrafter"/>
</dbReference>
<dbReference type="Pfam" id="PF01048">
    <property type="entry name" value="PNP_UDP_1"/>
    <property type="match status" value="1"/>
</dbReference>
<dbReference type="Proteomes" id="UP001328733">
    <property type="component" value="Unassembled WGS sequence"/>
</dbReference>
<dbReference type="EMBL" id="JBAFSM010000034">
    <property type="protein sequence ID" value="MEG3438738.1"/>
    <property type="molecule type" value="Genomic_DNA"/>
</dbReference>
<dbReference type="PANTHER" id="PTHR43691:SF11">
    <property type="entry name" value="FI09636P-RELATED"/>
    <property type="match status" value="1"/>
</dbReference>
<reference evidence="8 9" key="1">
    <citation type="submission" date="2024-01" db="EMBL/GenBank/DDBJ databases">
        <title>Genomic insights into the taxonomy and metabolism of the cyanobacterium Pannus brasiliensis CCIBt3594.</title>
        <authorList>
            <person name="Machado M."/>
            <person name="Botero N.B."/>
            <person name="Andreote A.P.D."/>
            <person name="Feitosa A.M.T."/>
            <person name="Popin R."/>
            <person name="Sivonen K."/>
            <person name="Fiore M.F."/>
        </authorList>
    </citation>
    <scope>NUCLEOTIDE SEQUENCE [LARGE SCALE GENOMIC DNA]</scope>
    <source>
        <strain evidence="8 9">CCIBt3594</strain>
    </source>
</reference>
<dbReference type="AlphaFoldDB" id="A0AAW9QY66"/>
<evidence type="ECO:0000256" key="2">
    <source>
        <dbReference type="ARBA" id="ARBA00011888"/>
    </source>
</evidence>
<dbReference type="GO" id="GO:0004850">
    <property type="term" value="F:uridine phosphorylase activity"/>
    <property type="evidence" value="ECO:0007669"/>
    <property type="project" value="UniProtKB-EC"/>
</dbReference>
<dbReference type="InterPro" id="IPR000845">
    <property type="entry name" value="Nucleoside_phosphorylase_d"/>
</dbReference>
<evidence type="ECO:0000256" key="6">
    <source>
        <dbReference type="ARBA" id="ARBA00048447"/>
    </source>
</evidence>
<evidence type="ECO:0000256" key="5">
    <source>
        <dbReference type="ARBA" id="ARBA00022679"/>
    </source>
</evidence>
<dbReference type="SUPFAM" id="SSF53167">
    <property type="entry name" value="Purine and uridine phosphorylases"/>
    <property type="match status" value="1"/>
</dbReference>
<keyword evidence="4" id="KW-0328">Glycosyltransferase</keyword>
<comment type="similarity">
    <text evidence="1">Belongs to the PNP/UDP phosphorylase family.</text>
</comment>
<evidence type="ECO:0000256" key="1">
    <source>
        <dbReference type="ARBA" id="ARBA00010456"/>
    </source>
</evidence>
<dbReference type="PROSITE" id="PS01232">
    <property type="entry name" value="PNP_UDP_1"/>
    <property type="match status" value="1"/>
</dbReference>
<dbReference type="CDD" id="cd17767">
    <property type="entry name" value="UP_EcUdp-like"/>
    <property type="match status" value="1"/>
</dbReference>
<dbReference type="EC" id="2.4.2.3" evidence="2"/>